<dbReference type="Pfam" id="PF01302">
    <property type="entry name" value="CAP_GLY"/>
    <property type="match status" value="1"/>
</dbReference>
<dbReference type="OrthoDB" id="2130750at2759"/>
<evidence type="ECO:0000313" key="4">
    <source>
        <dbReference type="Proteomes" id="UP000507470"/>
    </source>
</evidence>
<feature type="compositionally biased region" description="Polar residues" evidence="1">
    <location>
        <begin position="165"/>
        <end position="215"/>
    </location>
</feature>
<dbReference type="InterPro" id="IPR000938">
    <property type="entry name" value="CAP-Gly_domain"/>
</dbReference>
<feature type="region of interest" description="Disordered" evidence="1">
    <location>
        <begin position="121"/>
        <end position="265"/>
    </location>
</feature>
<gene>
    <name evidence="3" type="ORF">MCOR_44036</name>
</gene>
<feature type="domain" description="CAP-Gly" evidence="2">
    <location>
        <begin position="435"/>
        <end position="469"/>
    </location>
</feature>
<dbReference type="SUPFAM" id="SSF74924">
    <property type="entry name" value="Cap-Gly domain"/>
    <property type="match status" value="1"/>
</dbReference>
<dbReference type="Gene3D" id="2.30.30.190">
    <property type="entry name" value="CAP Gly-rich-like domain"/>
    <property type="match status" value="1"/>
</dbReference>
<accession>A0A6J8DTU7</accession>
<reference evidence="3 4" key="1">
    <citation type="submission" date="2020-06" db="EMBL/GenBank/DDBJ databases">
        <authorList>
            <person name="Li R."/>
            <person name="Bekaert M."/>
        </authorList>
    </citation>
    <scope>NUCLEOTIDE SEQUENCE [LARGE SCALE GENOMIC DNA]</scope>
    <source>
        <strain evidence="4">wild</strain>
    </source>
</reference>
<dbReference type="Proteomes" id="UP000507470">
    <property type="component" value="Unassembled WGS sequence"/>
</dbReference>
<dbReference type="PROSITE" id="PS50245">
    <property type="entry name" value="CAP_GLY_2"/>
    <property type="match status" value="1"/>
</dbReference>
<dbReference type="InterPro" id="IPR036859">
    <property type="entry name" value="CAP-Gly_dom_sf"/>
</dbReference>
<sequence>MDDLNSNHSNELCDNSDSWIPCWENQLPRTGGEINLVEDKEIASRAVAFVVNSTRKGIVPLCTDVANLLRAKRSKFTKSKKKVFKYLMRYKGIVPLCTDVANLLRAKRSLEKKVLLLTKENQELRSGSRPTSHSTSPTPASLSSDKSIIHDTSYHIQEPYRPPSRCSQCSSTISDSPNIRQRPESQQRSPNSSRHSGTSPLSQRPDSLHSQQEPPVSNDGPLNETEVQKPTRNGLMTKAEVHVESKPTVHTSGHYDKHNIDKKNDRYHRISQKSKQIKYEVEDNRNNYDELYSLESTFDAEKDLKYITECLQQIEVKQCLDKLYIENELHSNPDNKMKGSKLYSGSKQKTQSVNKKWSRALSPSVTSVCSEPIKGCKCSRCESAVRSGDEDVNDAQKFSVSYKLQVQQGDYVVAKGDKTGRICYIGHLDNTPDVLYVGLELAQPVGQHDGFYKSKKYYTCKKDHGVFVPLQEILCKVNKRPSKLLKTPSREGKIEEVTKL</sequence>
<dbReference type="SMART" id="SM01052">
    <property type="entry name" value="CAP_GLY"/>
    <property type="match status" value="1"/>
</dbReference>
<evidence type="ECO:0000259" key="2">
    <source>
        <dbReference type="PROSITE" id="PS50245"/>
    </source>
</evidence>
<dbReference type="EMBL" id="CACVKT020007820">
    <property type="protein sequence ID" value="CAC5410881.1"/>
    <property type="molecule type" value="Genomic_DNA"/>
</dbReference>
<feature type="region of interest" description="Disordered" evidence="1">
    <location>
        <begin position="330"/>
        <end position="351"/>
    </location>
</feature>
<feature type="compositionally biased region" description="Low complexity" evidence="1">
    <location>
        <begin position="127"/>
        <end position="144"/>
    </location>
</feature>
<feature type="compositionally biased region" description="Basic and acidic residues" evidence="1">
    <location>
        <begin position="239"/>
        <end position="265"/>
    </location>
</feature>
<proteinExistence type="predicted"/>
<organism evidence="3 4">
    <name type="scientific">Mytilus coruscus</name>
    <name type="common">Sea mussel</name>
    <dbReference type="NCBI Taxonomy" id="42192"/>
    <lineage>
        <taxon>Eukaryota</taxon>
        <taxon>Metazoa</taxon>
        <taxon>Spiralia</taxon>
        <taxon>Lophotrochozoa</taxon>
        <taxon>Mollusca</taxon>
        <taxon>Bivalvia</taxon>
        <taxon>Autobranchia</taxon>
        <taxon>Pteriomorphia</taxon>
        <taxon>Mytilida</taxon>
        <taxon>Mytiloidea</taxon>
        <taxon>Mytilidae</taxon>
        <taxon>Mytilinae</taxon>
        <taxon>Mytilus</taxon>
    </lineage>
</organism>
<keyword evidence="4" id="KW-1185">Reference proteome</keyword>
<evidence type="ECO:0000256" key="1">
    <source>
        <dbReference type="SAM" id="MobiDB-lite"/>
    </source>
</evidence>
<name>A0A6J8DTU7_MYTCO</name>
<protein>
    <recommendedName>
        <fullName evidence="2">CAP-Gly domain-containing protein</fullName>
    </recommendedName>
</protein>
<evidence type="ECO:0000313" key="3">
    <source>
        <dbReference type="EMBL" id="CAC5410881.1"/>
    </source>
</evidence>
<dbReference type="AlphaFoldDB" id="A0A6J8DTU7"/>